<sequence>MLFLLASFLSVTTRVSSNDEEFFMEAAYAKVPAVAPTHSPVKAPAPAPAPPVKSPAPPLPFYNPPVSAPNPPTKTRLECVPLCVERCKLHSRKKICLRACMTCCNRCKCVPPGTYGNKEKCGKCYNEWTTRGGKPKCP</sequence>
<accession>A0A5J5BYN9</accession>
<dbReference type="InterPro" id="IPR003854">
    <property type="entry name" value="GASA"/>
</dbReference>
<protein>
    <recommendedName>
        <fullName evidence="5">Gibberellin regulated protein</fullName>
    </recommendedName>
</protein>
<feature type="chain" id="PRO_5023884635" description="Gibberellin regulated protein" evidence="2">
    <location>
        <begin position="18"/>
        <end position="138"/>
    </location>
</feature>
<dbReference type="PANTHER" id="PTHR23201:SF53">
    <property type="entry name" value="GIBBERELLIN-REGULATED PROTEIN 14"/>
    <property type="match status" value="1"/>
</dbReference>
<name>A0A5J5BYN9_9ASTE</name>
<gene>
    <name evidence="3" type="ORF">F0562_004681</name>
</gene>
<evidence type="ECO:0000313" key="3">
    <source>
        <dbReference type="EMBL" id="KAA8548058.1"/>
    </source>
</evidence>
<proteinExistence type="inferred from homology"/>
<evidence type="ECO:0000256" key="2">
    <source>
        <dbReference type="SAM" id="SignalP"/>
    </source>
</evidence>
<evidence type="ECO:0008006" key="5">
    <source>
        <dbReference type="Google" id="ProtNLM"/>
    </source>
</evidence>
<dbReference type="AlphaFoldDB" id="A0A5J5BYN9"/>
<keyword evidence="4" id="KW-1185">Reference proteome</keyword>
<dbReference type="OrthoDB" id="1850441at2759"/>
<organism evidence="3 4">
    <name type="scientific">Nyssa sinensis</name>
    <dbReference type="NCBI Taxonomy" id="561372"/>
    <lineage>
        <taxon>Eukaryota</taxon>
        <taxon>Viridiplantae</taxon>
        <taxon>Streptophyta</taxon>
        <taxon>Embryophyta</taxon>
        <taxon>Tracheophyta</taxon>
        <taxon>Spermatophyta</taxon>
        <taxon>Magnoliopsida</taxon>
        <taxon>eudicotyledons</taxon>
        <taxon>Gunneridae</taxon>
        <taxon>Pentapetalae</taxon>
        <taxon>asterids</taxon>
        <taxon>Cornales</taxon>
        <taxon>Nyssaceae</taxon>
        <taxon>Nyssa</taxon>
    </lineage>
</organism>
<dbReference type="Proteomes" id="UP000325577">
    <property type="component" value="Linkage Group LG1"/>
</dbReference>
<comment type="similarity">
    <text evidence="1">Belongs to the GASA family.</text>
</comment>
<evidence type="ECO:0000256" key="1">
    <source>
        <dbReference type="ARBA" id="ARBA00010582"/>
    </source>
</evidence>
<dbReference type="PANTHER" id="PTHR23201">
    <property type="entry name" value="EXTENSIN, PROLINE-RICH PROTEIN"/>
    <property type="match status" value="1"/>
</dbReference>
<evidence type="ECO:0000313" key="4">
    <source>
        <dbReference type="Proteomes" id="UP000325577"/>
    </source>
</evidence>
<dbReference type="Pfam" id="PF02704">
    <property type="entry name" value="GASA"/>
    <property type="match status" value="1"/>
</dbReference>
<feature type="signal peptide" evidence="2">
    <location>
        <begin position="1"/>
        <end position="17"/>
    </location>
</feature>
<dbReference type="EMBL" id="CM018032">
    <property type="protein sequence ID" value="KAA8548058.1"/>
    <property type="molecule type" value="Genomic_DNA"/>
</dbReference>
<keyword evidence="2" id="KW-0732">Signal</keyword>
<reference evidence="3 4" key="1">
    <citation type="submission" date="2019-09" db="EMBL/GenBank/DDBJ databases">
        <title>A chromosome-level genome assembly of the Chinese tupelo Nyssa sinensis.</title>
        <authorList>
            <person name="Yang X."/>
            <person name="Kang M."/>
            <person name="Yang Y."/>
            <person name="Xiong H."/>
            <person name="Wang M."/>
            <person name="Zhang Z."/>
            <person name="Wang Z."/>
            <person name="Wu H."/>
            <person name="Ma T."/>
            <person name="Liu J."/>
            <person name="Xi Z."/>
        </authorList>
    </citation>
    <scope>NUCLEOTIDE SEQUENCE [LARGE SCALE GENOMIC DNA]</scope>
    <source>
        <strain evidence="3">J267</strain>
        <tissue evidence="3">Leaf</tissue>
    </source>
</reference>